<evidence type="ECO:0000313" key="2">
    <source>
        <dbReference type="Proteomes" id="UP000272942"/>
    </source>
</evidence>
<dbReference type="PANTHER" id="PTHR10224">
    <property type="entry name" value="ES1 PROTEIN HOMOLOG, MITOCHONDRIAL"/>
    <property type="match status" value="1"/>
</dbReference>
<dbReference type="CDD" id="cd03133">
    <property type="entry name" value="GATase1_ES1"/>
    <property type="match status" value="1"/>
</dbReference>
<dbReference type="SUPFAM" id="SSF52317">
    <property type="entry name" value="Class I glutamine amidotransferase-like"/>
    <property type="match status" value="1"/>
</dbReference>
<proteinExistence type="predicted"/>
<evidence type="ECO:0000313" key="1">
    <source>
        <dbReference type="EMBL" id="VDP82015.1"/>
    </source>
</evidence>
<dbReference type="EMBL" id="UZAN01045077">
    <property type="protein sequence ID" value="VDP82015.1"/>
    <property type="molecule type" value="Genomic_DNA"/>
</dbReference>
<reference evidence="1 2" key="2">
    <citation type="submission" date="2018-11" db="EMBL/GenBank/DDBJ databases">
        <authorList>
            <consortium name="Pathogen Informatics"/>
        </authorList>
    </citation>
    <scope>NUCLEOTIDE SEQUENCE [LARGE SCALE GENOMIC DNA]</scope>
    <source>
        <strain evidence="1 2">Egypt</strain>
    </source>
</reference>
<dbReference type="NCBIfam" id="NF008747">
    <property type="entry name" value="PRK11780.1"/>
    <property type="match status" value="1"/>
</dbReference>
<dbReference type="Gene3D" id="3.40.50.880">
    <property type="match status" value="1"/>
</dbReference>
<protein>
    <submittedName>
        <fullName evidence="3">DJ-1_PfpI domain-containing protein</fullName>
    </submittedName>
</protein>
<name>A0A183ALF2_9TREM</name>
<dbReference type="Proteomes" id="UP000272942">
    <property type="component" value="Unassembled WGS sequence"/>
</dbReference>
<dbReference type="InterPro" id="IPR029062">
    <property type="entry name" value="Class_I_gatase-like"/>
</dbReference>
<dbReference type="AlphaFoldDB" id="A0A183ALF2"/>
<organism evidence="3">
    <name type="scientific">Echinostoma caproni</name>
    <dbReference type="NCBI Taxonomy" id="27848"/>
    <lineage>
        <taxon>Eukaryota</taxon>
        <taxon>Metazoa</taxon>
        <taxon>Spiralia</taxon>
        <taxon>Lophotrochozoa</taxon>
        <taxon>Platyhelminthes</taxon>
        <taxon>Trematoda</taxon>
        <taxon>Digenea</taxon>
        <taxon>Plagiorchiida</taxon>
        <taxon>Echinostomata</taxon>
        <taxon>Echinostomatoidea</taxon>
        <taxon>Echinostomatidae</taxon>
        <taxon>Echinostoma</taxon>
    </lineage>
</organism>
<gene>
    <name evidence="1" type="ORF">ECPE_LOCUS7787</name>
</gene>
<dbReference type="WBParaSite" id="ECPE_0000780601-mRNA-1">
    <property type="protein sequence ID" value="ECPE_0000780601-mRNA-1"/>
    <property type="gene ID" value="ECPE_0000780601"/>
</dbReference>
<dbReference type="OrthoDB" id="543156at2759"/>
<accession>A0A183ALF2</accession>
<reference evidence="3" key="1">
    <citation type="submission" date="2016-06" db="UniProtKB">
        <authorList>
            <consortium name="WormBaseParasite"/>
        </authorList>
    </citation>
    <scope>IDENTIFICATION</scope>
</reference>
<keyword evidence="2" id="KW-1185">Reference proteome</keyword>
<sequence length="239" mass="25558">MRAAVTRSFSTLPIKRHHVAVILHGCGVYDGTEIHEATSMLIHLSKQKVKVSMFAPNVDQMHVINHLKGEPMQPNRNVLVESARLARGQISALSELDVSQFDALLIPGGFGAAKNLSNFAEKQASCAVIPLVESTLKKFHSAGKPIGLCCIAPVLAARCIPGVELTVGKDTDENGRWPSSGAAHAVKEMGSKHVNCDVDEICVDEKNKIVSTPAYMCGPATVADVFDGIGKLVEAVIRL</sequence>
<evidence type="ECO:0000313" key="3">
    <source>
        <dbReference type="WBParaSite" id="ECPE_0000780601-mRNA-1"/>
    </source>
</evidence>
<dbReference type="PANTHER" id="PTHR10224:SF12">
    <property type="entry name" value="GLYOXALASE ELBB"/>
    <property type="match status" value="1"/>
</dbReference>